<evidence type="ECO:0008006" key="3">
    <source>
        <dbReference type="Google" id="ProtNLM"/>
    </source>
</evidence>
<gene>
    <name evidence="1" type="ORF">SIMMY50_50</name>
</gene>
<accession>A0A173GCX0</accession>
<keyword evidence="2" id="KW-1185">Reference proteome</keyword>
<evidence type="ECO:0000313" key="2">
    <source>
        <dbReference type="Proteomes" id="UP000222975"/>
    </source>
</evidence>
<dbReference type="Proteomes" id="UP000222975">
    <property type="component" value="Segment"/>
</dbReference>
<organism evidence="1 2">
    <name type="scientific">Erwinia phage vB_EamM_Simmy50</name>
    <dbReference type="NCBI Taxonomy" id="1815988"/>
    <lineage>
        <taxon>Viruses</taxon>
        <taxon>Duplodnaviria</taxon>
        <taxon>Heunggongvirae</taxon>
        <taxon>Uroviricota</taxon>
        <taxon>Caudoviricetes</taxon>
        <taxon>Chimalliviridae</taxon>
        <taxon>Agricanvirus</taxon>
        <taxon>Agricanvirus simmy50</taxon>
    </lineage>
</organism>
<dbReference type="EMBL" id="KU886223">
    <property type="protein sequence ID" value="ANH51512.1"/>
    <property type="molecule type" value="Genomic_DNA"/>
</dbReference>
<reference evidence="2" key="1">
    <citation type="submission" date="2016-03" db="EMBL/GenBank/DDBJ databases">
        <authorList>
            <person name="Sharma R."/>
            <person name="Simister A.R."/>
            <person name="Berg J.A."/>
            <person name="Jensen G.L."/>
            <person name="Keele B.R."/>
            <person name="Ward M.E.H."/>
            <person name="Breakwell D.P."/>
            <person name="Hope S."/>
            <person name="Grose J.H."/>
        </authorList>
    </citation>
    <scope>NUCLEOTIDE SEQUENCE [LARGE SCALE GENOMIC DNA]</scope>
</reference>
<evidence type="ECO:0000313" key="1">
    <source>
        <dbReference type="EMBL" id="ANH51512.1"/>
    </source>
</evidence>
<protein>
    <recommendedName>
        <fullName evidence="3">DNA primase</fullName>
    </recommendedName>
</protein>
<name>A0A173GCX0_9CAUD</name>
<sequence length="68" mass="7529">MNAWSVLGSTVSDPLYHQLRLLPVDLVCCGDDDKAGKVFSETFGRGFVSHDLDELSPKELLYLTAPFL</sequence>
<proteinExistence type="predicted"/>